<gene>
    <name evidence="2" type="ORF">EYF80_055927</name>
</gene>
<evidence type="ECO:0000256" key="1">
    <source>
        <dbReference type="SAM" id="MobiDB-lite"/>
    </source>
</evidence>
<name>A0A4Z2EYR6_9TELE</name>
<accession>A0A4Z2EYR6</accession>
<feature type="compositionally biased region" description="Basic and acidic residues" evidence="1">
    <location>
        <begin position="16"/>
        <end position="34"/>
    </location>
</feature>
<evidence type="ECO:0000313" key="2">
    <source>
        <dbReference type="EMBL" id="TNN33908.1"/>
    </source>
</evidence>
<comment type="caution">
    <text evidence="2">The sequence shown here is derived from an EMBL/GenBank/DDBJ whole genome shotgun (WGS) entry which is preliminary data.</text>
</comment>
<proteinExistence type="predicted"/>
<feature type="region of interest" description="Disordered" evidence="1">
    <location>
        <begin position="115"/>
        <end position="204"/>
    </location>
</feature>
<dbReference type="Proteomes" id="UP000314294">
    <property type="component" value="Unassembled WGS sequence"/>
</dbReference>
<feature type="compositionally biased region" description="Basic and acidic residues" evidence="1">
    <location>
        <begin position="153"/>
        <end position="173"/>
    </location>
</feature>
<organism evidence="2 3">
    <name type="scientific">Liparis tanakae</name>
    <name type="common">Tanaka's snailfish</name>
    <dbReference type="NCBI Taxonomy" id="230148"/>
    <lineage>
        <taxon>Eukaryota</taxon>
        <taxon>Metazoa</taxon>
        <taxon>Chordata</taxon>
        <taxon>Craniata</taxon>
        <taxon>Vertebrata</taxon>
        <taxon>Euteleostomi</taxon>
        <taxon>Actinopterygii</taxon>
        <taxon>Neopterygii</taxon>
        <taxon>Teleostei</taxon>
        <taxon>Neoteleostei</taxon>
        <taxon>Acanthomorphata</taxon>
        <taxon>Eupercaria</taxon>
        <taxon>Perciformes</taxon>
        <taxon>Cottioidei</taxon>
        <taxon>Cottales</taxon>
        <taxon>Liparidae</taxon>
        <taxon>Liparis</taxon>
    </lineage>
</organism>
<evidence type="ECO:0000313" key="3">
    <source>
        <dbReference type="Proteomes" id="UP000314294"/>
    </source>
</evidence>
<dbReference type="EMBL" id="SRLO01002092">
    <property type="protein sequence ID" value="TNN33908.1"/>
    <property type="molecule type" value="Genomic_DNA"/>
</dbReference>
<feature type="compositionally biased region" description="Polar residues" evidence="1">
    <location>
        <begin position="178"/>
        <end position="193"/>
    </location>
</feature>
<feature type="region of interest" description="Disordered" evidence="1">
    <location>
        <begin position="1"/>
        <end position="46"/>
    </location>
</feature>
<keyword evidence="3" id="KW-1185">Reference proteome</keyword>
<sequence length="204" mass="23057">MPSDDTHTHTGQTGSREIKRNPRSQVVHDEERRPSSRRGGARGLGPIKQIISDRAFESIRGLKKNFLKNQACLSLRTQTEIRANEPGSPITLIIRTQHQRTDLNLLEPSAAAAAAAGPGVDLRLRGRPGPRRAGLRDFSSFLRREEDEEEEGERERERERDQRCRQDSRRNQEESCIGYSSASWTRMESSSPPIVSMEPFTGHT</sequence>
<reference evidence="2 3" key="1">
    <citation type="submission" date="2019-03" db="EMBL/GenBank/DDBJ databases">
        <title>First draft genome of Liparis tanakae, snailfish: a comprehensive survey of snailfish specific genes.</title>
        <authorList>
            <person name="Kim W."/>
            <person name="Song I."/>
            <person name="Jeong J.-H."/>
            <person name="Kim D."/>
            <person name="Kim S."/>
            <person name="Ryu S."/>
            <person name="Song J.Y."/>
            <person name="Lee S.K."/>
        </authorList>
    </citation>
    <scope>NUCLEOTIDE SEQUENCE [LARGE SCALE GENOMIC DNA]</scope>
    <source>
        <tissue evidence="2">Muscle</tissue>
    </source>
</reference>
<protein>
    <submittedName>
        <fullName evidence="2">Uncharacterized protein</fullName>
    </submittedName>
</protein>
<dbReference type="AlphaFoldDB" id="A0A4Z2EYR6"/>